<dbReference type="EMBL" id="JAFBIL020000009">
    <property type="protein sequence ID" value="MBZ2209814.1"/>
    <property type="molecule type" value="Genomic_DNA"/>
</dbReference>
<evidence type="ECO:0000313" key="4">
    <source>
        <dbReference type="Proteomes" id="UP000809349"/>
    </source>
</evidence>
<dbReference type="InterPro" id="IPR015378">
    <property type="entry name" value="Transposase-like_Mu_C"/>
</dbReference>
<sequence length="673" mass="75875">MTAHHFYGHIQGGREQIPEAYRQMDTWPTVDASALSPARRSVYANRVQALTLYLTVPELSVAAISAETGIDRKTLARLVIRCTTTHKDGRLYGYRGAVPGVRIKEYERFAPIHINEQGRAGAFRQLRQRYPEIEAYLKRAFVERTRHIQTEQEVRKSMRSIHRAFRRHCQEAGIKQDEYPFTESRLAIRSLYAYFEFLSKESFEMSVKHAGGLRVRALPSSLPHAPAATRAFEVVEFDGHKIDLRLTVRLRGSTGVEQPVEMHRIWILVLLDVATRCVIGYHLALSREYSKHDVACALQSALTPFKPREYGIPTLAIRKGGGFPSDVVEGAQFACWDWFKCDNAKSHLAADTIERLTQTIGCWPHVGPPGEPNDRPHIERFFHLVSRHFAHSLPGNLGSNPLAIERALSDPKGNMRLLVTLEELEDMIEVLVADYNGEPHSALDGRTPLEAMANSVARHSSQIRIMPQVARADLCILQEAKIVTVKGTGEKGLRPHINFCNVRYTNPILASSPALIGKKLRMYFDPRDIRTVKVYFADGGELGVLTAARPWGIPPHSLKVRQEIFRLVAERKLEIRDGDNPVEAWVRLRMGQRDRKHVAGQLAKQQRLDDANTPSQSPTEVQEEPFVDLRTSAPAEQGRGIPKALKPEEVRSEAPALAKVVPLNLVVRKTFTF</sequence>
<dbReference type="Pfam" id="PF09299">
    <property type="entry name" value="Mu-transpos_C"/>
    <property type="match status" value="1"/>
</dbReference>
<protein>
    <submittedName>
        <fullName evidence="3">Mu transposase C-terminal domain-containing protein</fullName>
    </submittedName>
</protein>
<dbReference type="InterPro" id="IPR001584">
    <property type="entry name" value="Integrase_cat-core"/>
</dbReference>
<dbReference type="Proteomes" id="UP000809349">
    <property type="component" value="Unassembled WGS sequence"/>
</dbReference>
<evidence type="ECO:0000259" key="2">
    <source>
        <dbReference type="PROSITE" id="PS50994"/>
    </source>
</evidence>
<gene>
    <name evidence="3" type="ORF">I4X03_021320</name>
</gene>
<reference evidence="3 4" key="1">
    <citation type="submission" date="2021-01" db="EMBL/GenBank/DDBJ databases">
        <authorList>
            <person name="Ruan W."/>
            <person name="Khan S.A."/>
            <person name="Jeon C.O."/>
        </authorList>
    </citation>
    <scope>NUCLEOTIDE SEQUENCE [LARGE SCALE GENOMIC DNA]</scope>
    <source>
        <strain evidence="3 4">R798</strain>
    </source>
</reference>
<feature type="domain" description="Integrase catalytic" evidence="2">
    <location>
        <begin position="222"/>
        <end position="456"/>
    </location>
</feature>
<organism evidence="3 4">
    <name type="scientific">Massilia soli</name>
    <dbReference type="NCBI Taxonomy" id="2792854"/>
    <lineage>
        <taxon>Bacteria</taxon>
        <taxon>Pseudomonadati</taxon>
        <taxon>Pseudomonadota</taxon>
        <taxon>Betaproteobacteria</taxon>
        <taxon>Burkholderiales</taxon>
        <taxon>Oxalobacteraceae</taxon>
        <taxon>Telluria group</taxon>
        <taxon>Massilia</taxon>
    </lineage>
</organism>
<dbReference type="InterPro" id="IPR009004">
    <property type="entry name" value="Transposase_Mu_C"/>
</dbReference>
<feature type="region of interest" description="Disordered" evidence="1">
    <location>
        <begin position="597"/>
        <end position="647"/>
    </location>
</feature>
<dbReference type="SUPFAM" id="SSF53098">
    <property type="entry name" value="Ribonuclease H-like"/>
    <property type="match status" value="1"/>
</dbReference>
<comment type="caution">
    <text evidence="3">The sequence shown here is derived from an EMBL/GenBank/DDBJ whole genome shotgun (WGS) entry which is preliminary data.</text>
</comment>
<dbReference type="InterPro" id="IPR012337">
    <property type="entry name" value="RNaseH-like_sf"/>
</dbReference>
<dbReference type="InterPro" id="IPR036397">
    <property type="entry name" value="RNaseH_sf"/>
</dbReference>
<dbReference type="RefSeq" id="WP_223470530.1">
    <property type="nucleotide sequence ID" value="NZ_JAFBIL020000009.1"/>
</dbReference>
<proteinExistence type="predicted"/>
<evidence type="ECO:0000256" key="1">
    <source>
        <dbReference type="SAM" id="MobiDB-lite"/>
    </source>
</evidence>
<dbReference type="Gene3D" id="3.30.420.10">
    <property type="entry name" value="Ribonuclease H-like superfamily/Ribonuclease H"/>
    <property type="match status" value="1"/>
</dbReference>
<reference evidence="3 4" key="2">
    <citation type="submission" date="2021-08" db="EMBL/GenBank/DDBJ databases">
        <title>Massilia sp. R798.</title>
        <authorList>
            <person name="Baek J.H."/>
            <person name="Jung H.S."/>
            <person name="Kim K.R."/>
            <person name="Jeon C.O."/>
        </authorList>
    </citation>
    <scope>NUCLEOTIDE SEQUENCE [LARGE SCALE GENOMIC DNA]</scope>
    <source>
        <strain evidence="3 4">R798</strain>
    </source>
</reference>
<dbReference type="PROSITE" id="PS50994">
    <property type="entry name" value="INTEGRASE"/>
    <property type="match status" value="1"/>
</dbReference>
<keyword evidence="4" id="KW-1185">Reference proteome</keyword>
<accession>A0ABS7SV27</accession>
<evidence type="ECO:0000313" key="3">
    <source>
        <dbReference type="EMBL" id="MBZ2209814.1"/>
    </source>
</evidence>
<name>A0ABS7SV27_9BURK</name>
<dbReference type="SUPFAM" id="SSF50610">
    <property type="entry name" value="mu transposase, C-terminal domain"/>
    <property type="match status" value="1"/>
</dbReference>